<sequence length="97" mass="11021">MARMSLEDLRAEVQKVDRDIIALIYERVRLAEDIFEAKRALGVGIEDKNQEKLVMKRALDMATELGLDAGAVKEIFAILIRMSLEKQHELLGENNLP</sequence>
<dbReference type="Pfam" id="PF01817">
    <property type="entry name" value="CM_2"/>
    <property type="match status" value="1"/>
</dbReference>
<evidence type="ECO:0000259" key="2">
    <source>
        <dbReference type="PROSITE" id="PS51168"/>
    </source>
</evidence>
<dbReference type="InterPro" id="IPR010950">
    <property type="entry name" value="Chorismate_mutase_arc"/>
</dbReference>
<dbReference type="EMBL" id="CP003117">
    <property type="protein sequence ID" value="AET65407.1"/>
    <property type="molecule type" value="Genomic_DNA"/>
</dbReference>
<dbReference type="InterPro" id="IPR036263">
    <property type="entry name" value="Chorismate_II_sf"/>
</dbReference>
<dbReference type="STRING" id="1110509.Mhar_2051"/>
<dbReference type="AlphaFoldDB" id="G7WPP5"/>
<gene>
    <name evidence="3" type="ordered locus">Mhar_2051</name>
</gene>
<dbReference type="PANTHER" id="PTHR38041">
    <property type="entry name" value="CHORISMATE MUTASE"/>
    <property type="match status" value="1"/>
</dbReference>
<dbReference type="InterPro" id="IPR051331">
    <property type="entry name" value="Chorismate_mutase-related"/>
</dbReference>
<keyword evidence="4" id="KW-1185">Reference proteome</keyword>
<keyword evidence="1" id="KW-0413">Isomerase</keyword>
<feature type="domain" description="Chorismate mutase" evidence="2">
    <location>
        <begin position="1"/>
        <end position="91"/>
    </location>
</feature>
<dbReference type="GO" id="GO:0009697">
    <property type="term" value="P:salicylic acid biosynthetic process"/>
    <property type="evidence" value="ECO:0007669"/>
    <property type="project" value="TreeGrafter"/>
</dbReference>
<evidence type="ECO:0000256" key="1">
    <source>
        <dbReference type="ARBA" id="ARBA00023235"/>
    </source>
</evidence>
<dbReference type="SMART" id="SM00830">
    <property type="entry name" value="CM_2"/>
    <property type="match status" value="1"/>
</dbReference>
<protein>
    <submittedName>
        <fullName evidence="3">Chorismate mutase</fullName>
    </submittedName>
</protein>
<organism evidence="3 4">
    <name type="scientific">Methanothrix harundinacea (strain 6Ac)</name>
    <name type="common">Methanosaeta harundinacea</name>
    <dbReference type="NCBI Taxonomy" id="1110509"/>
    <lineage>
        <taxon>Archaea</taxon>
        <taxon>Methanobacteriati</taxon>
        <taxon>Methanobacteriota</taxon>
        <taxon>Stenosarchaea group</taxon>
        <taxon>Methanomicrobia</taxon>
        <taxon>Methanotrichales</taxon>
        <taxon>Methanotrichaceae</taxon>
        <taxon>Methanothrix</taxon>
    </lineage>
</organism>
<dbReference type="KEGG" id="mhi:Mhar_2051"/>
<dbReference type="Proteomes" id="UP000005877">
    <property type="component" value="Chromosome"/>
</dbReference>
<dbReference type="GO" id="GO:0004106">
    <property type="term" value="F:chorismate mutase activity"/>
    <property type="evidence" value="ECO:0007669"/>
    <property type="project" value="InterPro"/>
</dbReference>
<dbReference type="InterPro" id="IPR002701">
    <property type="entry name" value="CM_II_prokaryot"/>
</dbReference>
<dbReference type="PANTHER" id="PTHR38041:SF1">
    <property type="entry name" value="CHORISMATE MUTASE"/>
    <property type="match status" value="1"/>
</dbReference>
<dbReference type="SUPFAM" id="SSF48600">
    <property type="entry name" value="Chorismate mutase II"/>
    <property type="match status" value="1"/>
</dbReference>
<evidence type="ECO:0000313" key="3">
    <source>
        <dbReference type="EMBL" id="AET65407.1"/>
    </source>
</evidence>
<proteinExistence type="predicted"/>
<dbReference type="NCBIfam" id="TIGR01791">
    <property type="entry name" value="CM_archaeal"/>
    <property type="match status" value="1"/>
</dbReference>
<reference evidence="3 4" key="1">
    <citation type="journal article" date="2012" name="PLoS ONE">
        <title>The genome characteristics and predicted function of methyl-group oxidation pathway in the obligate aceticlastic methanogens, Methanosaeta spp.</title>
        <authorList>
            <person name="Zhu J."/>
            <person name="Zheng H."/>
            <person name="Ai G."/>
            <person name="Zhang G."/>
            <person name="Liu D."/>
            <person name="Liu X."/>
            <person name="Dong X."/>
        </authorList>
    </citation>
    <scope>NUCLEOTIDE SEQUENCE [LARGE SCALE GENOMIC DNA]</scope>
    <source>
        <strain evidence="3 4">6Ac</strain>
    </source>
</reference>
<dbReference type="InterPro" id="IPR036979">
    <property type="entry name" value="CM_dom_sf"/>
</dbReference>
<dbReference type="PROSITE" id="PS51168">
    <property type="entry name" value="CHORISMATE_MUT_2"/>
    <property type="match status" value="1"/>
</dbReference>
<dbReference type="GO" id="GO:0046417">
    <property type="term" value="P:chorismate metabolic process"/>
    <property type="evidence" value="ECO:0007669"/>
    <property type="project" value="InterPro"/>
</dbReference>
<evidence type="ECO:0000313" key="4">
    <source>
        <dbReference type="Proteomes" id="UP000005877"/>
    </source>
</evidence>
<dbReference type="PATRIC" id="fig|1110509.7.peg.2278"/>
<name>G7WPP5_METH6</name>
<dbReference type="HOGENOM" id="CLU_131518_4_1_2"/>
<accession>G7WPP5</accession>
<dbReference type="Gene3D" id="1.20.59.10">
    <property type="entry name" value="Chorismate mutase"/>
    <property type="match status" value="1"/>
</dbReference>